<dbReference type="AlphaFoldDB" id="A0A1X4G405"/>
<accession>A0A1X4G405</accession>
<dbReference type="RefSeq" id="WP_085728957.1">
    <property type="nucleotide sequence ID" value="NZ_NBYN01000058.1"/>
</dbReference>
<reference evidence="2" key="1">
    <citation type="submission" date="2017-04" db="EMBL/GenBank/DDBJ databases">
        <authorList>
            <person name="Abreu V.A."/>
            <person name="Popin R.V."/>
            <person name="Rigonato J."/>
            <person name="Andreote A.P."/>
            <person name="Schaker P.C."/>
            <person name="Hoff-Risseti C."/>
            <person name="Alvarenga D.O."/>
            <person name="Varani A.M."/>
            <person name="Fiore M.F."/>
        </authorList>
    </citation>
    <scope>NUCLEOTIDE SEQUENCE [LARGE SCALE GENOMIC DNA]</scope>
    <source>
        <strain evidence="2">CENA303</strain>
    </source>
</reference>
<evidence type="ECO:0008006" key="3">
    <source>
        <dbReference type="Google" id="ProtNLM"/>
    </source>
</evidence>
<protein>
    <recommendedName>
        <fullName evidence="3">CRISPR type III-B/RAMP module-associated protein Cmr5</fullName>
    </recommendedName>
</protein>
<sequence length="141" mass="16557">MSWKSYNLDREAQKLVLIYRDKQGVIGQSHKMRSTVAYGLERFWGEQLRLLGKNDDEKEKGKYWQATWKAFIKVMKTAGIQLPQEEVDTANNTRAVQDYASRLWSLSIEDQRICLAVLTQFCDSLVWWTQRYKNRGDSDGE</sequence>
<dbReference type="EMBL" id="NBYN01000058">
    <property type="protein sequence ID" value="OSO89252.1"/>
    <property type="molecule type" value="Genomic_DNA"/>
</dbReference>
<evidence type="ECO:0000313" key="2">
    <source>
        <dbReference type="Proteomes" id="UP000192997"/>
    </source>
</evidence>
<organism evidence="1 2">
    <name type="scientific">Cylindrospermopsis raciborskii CENA303</name>
    <dbReference type="NCBI Taxonomy" id="1170769"/>
    <lineage>
        <taxon>Bacteria</taxon>
        <taxon>Bacillati</taxon>
        <taxon>Cyanobacteriota</taxon>
        <taxon>Cyanophyceae</taxon>
        <taxon>Nostocales</taxon>
        <taxon>Aphanizomenonaceae</taxon>
        <taxon>Cylindrospermopsis</taxon>
    </lineage>
</organism>
<comment type="caution">
    <text evidence="1">The sequence shown here is derived from an EMBL/GenBank/DDBJ whole genome shotgun (WGS) entry which is preliminary data.</text>
</comment>
<proteinExistence type="predicted"/>
<evidence type="ECO:0000313" key="1">
    <source>
        <dbReference type="EMBL" id="OSO89252.1"/>
    </source>
</evidence>
<dbReference type="Proteomes" id="UP000192997">
    <property type="component" value="Unassembled WGS sequence"/>
</dbReference>
<name>A0A1X4G405_9CYAN</name>
<gene>
    <name evidence="1" type="ORF">B7O87_13650</name>
</gene>